<dbReference type="Proteomes" id="UP001066276">
    <property type="component" value="Chromosome 10"/>
</dbReference>
<name>A0AAV7M4S5_PLEWA</name>
<dbReference type="AlphaFoldDB" id="A0AAV7M4S5"/>
<evidence type="ECO:0000313" key="3">
    <source>
        <dbReference type="Proteomes" id="UP001066276"/>
    </source>
</evidence>
<organism evidence="2 3">
    <name type="scientific">Pleurodeles waltl</name>
    <name type="common">Iberian ribbed newt</name>
    <dbReference type="NCBI Taxonomy" id="8319"/>
    <lineage>
        <taxon>Eukaryota</taxon>
        <taxon>Metazoa</taxon>
        <taxon>Chordata</taxon>
        <taxon>Craniata</taxon>
        <taxon>Vertebrata</taxon>
        <taxon>Euteleostomi</taxon>
        <taxon>Amphibia</taxon>
        <taxon>Batrachia</taxon>
        <taxon>Caudata</taxon>
        <taxon>Salamandroidea</taxon>
        <taxon>Salamandridae</taxon>
        <taxon>Pleurodelinae</taxon>
        <taxon>Pleurodeles</taxon>
    </lineage>
</organism>
<evidence type="ECO:0000313" key="2">
    <source>
        <dbReference type="EMBL" id="KAJ1098497.1"/>
    </source>
</evidence>
<proteinExistence type="predicted"/>
<gene>
    <name evidence="2" type="ORF">NDU88_003608</name>
</gene>
<feature type="compositionally biased region" description="Basic and acidic residues" evidence="1">
    <location>
        <begin position="22"/>
        <end position="35"/>
    </location>
</feature>
<keyword evidence="3" id="KW-1185">Reference proteome</keyword>
<sequence>MSRRAKKQALHPSVTKGKRGKRALEERLLGVEEKMAAPTAGTRESVITISDDEGDVQKEQTSLDMGIGLLDRPLVMQDGRLEEQVLARRLGRAACRQRMPVRVRASSGHRPEERVRPGAACPTLREAFGPSFGIQEVYPVVQGEPSTSRGAGFVELEQDIEEEVLDYEDGDEAEEGEIVQQRSVQKGVKLGALQETTPRAVRSDCQVGGDL</sequence>
<reference evidence="2" key="1">
    <citation type="journal article" date="2022" name="bioRxiv">
        <title>Sequencing and chromosome-scale assembly of the giantPleurodeles waltlgenome.</title>
        <authorList>
            <person name="Brown T."/>
            <person name="Elewa A."/>
            <person name="Iarovenko S."/>
            <person name="Subramanian E."/>
            <person name="Araus A.J."/>
            <person name="Petzold A."/>
            <person name="Susuki M."/>
            <person name="Suzuki K.-i.T."/>
            <person name="Hayashi T."/>
            <person name="Toyoda A."/>
            <person name="Oliveira C."/>
            <person name="Osipova E."/>
            <person name="Leigh N.D."/>
            <person name="Simon A."/>
            <person name="Yun M.H."/>
        </authorList>
    </citation>
    <scope>NUCLEOTIDE SEQUENCE</scope>
    <source>
        <strain evidence="2">20211129_DDA</strain>
        <tissue evidence="2">Liver</tissue>
    </source>
</reference>
<accession>A0AAV7M4S5</accession>
<evidence type="ECO:0000256" key="1">
    <source>
        <dbReference type="SAM" id="MobiDB-lite"/>
    </source>
</evidence>
<feature type="region of interest" description="Disordered" evidence="1">
    <location>
        <begin position="1"/>
        <end position="60"/>
    </location>
</feature>
<protein>
    <submittedName>
        <fullName evidence="2">Uncharacterized protein</fullName>
    </submittedName>
</protein>
<comment type="caution">
    <text evidence="2">The sequence shown here is derived from an EMBL/GenBank/DDBJ whole genome shotgun (WGS) entry which is preliminary data.</text>
</comment>
<dbReference type="EMBL" id="JANPWB010000014">
    <property type="protein sequence ID" value="KAJ1098497.1"/>
    <property type="molecule type" value="Genomic_DNA"/>
</dbReference>